<evidence type="ECO:0000313" key="2">
    <source>
        <dbReference type="Proteomes" id="UP000252884"/>
    </source>
</evidence>
<dbReference type="AlphaFoldDB" id="A0A368Y900"/>
<dbReference type="InterPro" id="IPR009078">
    <property type="entry name" value="Ferritin-like_SF"/>
</dbReference>
<dbReference type="SUPFAM" id="SSF47240">
    <property type="entry name" value="Ferritin-like"/>
    <property type="match status" value="1"/>
</dbReference>
<dbReference type="EMBL" id="QPJK01000001">
    <property type="protein sequence ID" value="RCW75898.1"/>
    <property type="molecule type" value="Genomic_DNA"/>
</dbReference>
<dbReference type="CDD" id="cd00657">
    <property type="entry name" value="Ferritin_like"/>
    <property type="match status" value="1"/>
</dbReference>
<reference evidence="1 2" key="1">
    <citation type="submission" date="2018-07" db="EMBL/GenBank/DDBJ databases">
        <title>Genomic Encyclopedia of Type Strains, Phase IV (KMG-IV): sequencing the most valuable type-strain genomes for metagenomic binning, comparative biology and taxonomic classification.</title>
        <authorList>
            <person name="Goeker M."/>
        </authorList>
    </citation>
    <scope>NUCLEOTIDE SEQUENCE [LARGE SCALE GENOMIC DNA]</scope>
    <source>
        <strain evidence="1 2">DSM 21634</strain>
    </source>
</reference>
<dbReference type="Pfam" id="PF04305">
    <property type="entry name" value="DUF455"/>
    <property type="match status" value="1"/>
</dbReference>
<evidence type="ECO:0000313" key="1">
    <source>
        <dbReference type="EMBL" id="RCW75898.1"/>
    </source>
</evidence>
<dbReference type="InterPro" id="IPR007402">
    <property type="entry name" value="DUF455"/>
</dbReference>
<keyword evidence="2" id="KW-1185">Reference proteome</keyword>
<organism evidence="1 2">
    <name type="scientific">Pseudorhodoferax soli</name>
    <dbReference type="NCBI Taxonomy" id="545864"/>
    <lineage>
        <taxon>Bacteria</taxon>
        <taxon>Pseudomonadati</taxon>
        <taxon>Pseudomonadota</taxon>
        <taxon>Betaproteobacteria</taxon>
        <taxon>Burkholderiales</taxon>
        <taxon>Comamonadaceae</taxon>
    </lineage>
</organism>
<dbReference type="RefSeq" id="WP_425466327.1">
    <property type="nucleotide sequence ID" value="NZ_QPJK01000001.1"/>
</dbReference>
<gene>
    <name evidence="1" type="ORF">DES41_101501</name>
</gene>
<dbReference type="InterPro" id="IPR011197">
    <property type="entry name" value="UCP012318"/>
</dbReference>
<protein>
    <submittedName>
        <fullName evidence="1">Uncharacterized ferritin-like protein (DUF455 family)</fullName>
    </submittedName>
</protein>
<sequence length="272" mass="29438">MTQSSNIEAGLRPAALCALCESAPARKAALARALDDGLALDVRQPLQRPAPVPGRPAQPVLVPHQQLKPRPVHTPAGRAVLLHALAHIEFNAINLACDILWRFPGLPEAFYRDWARVAREEALHFQLLAAHLAELGHAYGDFPAHNGLWDMAEKTQDDLLARLALVPRTLEARGLDAAPPIRAKLVAAGDLRAGEILDVILADEVGHVAIGNHWYGWLCGARGLEPVATYAELARRYGAPRLRGPFNLDARRAAGFSEAELAALQQPDASLQ</sequence>
<accession>A0A368Y900</accession>
<dbReference type="Proteomes" id="UP000252884">
    <property type="component" value="Unassembled WGS sequence"/>
</dbReference>
<comment type="caution">
    <text evidence="1">The sequence shown here is derived from an EMBL/GenBank/DDBJ whole genome shotgun (WGS) entry which is preliminary data.</text>
</comment>
<dbReference type="PIRSF" id="PIRSF012318">
    <property type="entry name" value="UCP012318"/>
    <property type="match status" value="1"/>
</dbReference>
<dbReference type="PANTHER" id="PTHR42782:SF4">
    <property type="entry name" value="DUF455 DOMAIN-CONTAINING PROTEIN"/>
    <property type="match status" value="1"/>
</dbReference>
<dbReference type="PANTHER" id="PTHR42782">
    <property type="entry name" value="SI:CH73-314G15.3"/>
    <property type="match status" value="1"/>
</dbReference>
<name>A0A368Y900_9BURK</name>
<proteinExistence type="predicted"/>